<dbReference type="Gene3D" id="1.10.340.30">
    <property type="entry name" value="Hypothetical protein, domain 2"/>
    <property type="match status" value="1"/>
</dbReference>
<name>A0A2R7Y593_9CREN</name>
<dbReference type="InterPro" id="IPR011257">
    <property type="entry name" value="DNA_glycosylase"/>
</dbReference>
<evidence type="ECO:0000313" key="2">
    <source>
        <dbReference type="Proteomes" id="UP000244093"/>
    </source>
</evidence>
<evidence type="ECO:0008006" key="3">
    <source>
        <dbReference type="Google" id="ProtNLM"/>
    </source>
</evidence>
<dbReference type="GO" id="GO:0003906">
    <property type="term" value="F:DNA-(apurinic or apyrimidinic site) endonuclease activity"/>
    <property type="evidence" value="ECO:0007669"/>
    <property type="project" value="InterPro"/>
</dbReference>
<dbReference type="Pfam" id="PF09171">
    <property type="entry name" value="AGOG"/>
    <property type="match status" value="1"/>
</dbReference>
<dbReference type="InterPro" id="IPR015254">
    <property type="entry name" value="AGOG-like"/>
</dbReference>
<organism evidence="1 2">
    <name type="scientific">Zestosphaera tikiterensis</name>
    <dbReference type="NCBI Taxonomy" id="1973259"/>
    <lineage>
        <taxon>Archaea</taxon>
        <taxon>Thermoproteota</taxon>
        <taxon>Thermoprotei</taxon>
        <taxon>Desulfurococcales</taxon>
        <taxon>Desulfurococcaceae</taxon>
        <taxon>Zestosphaera</taxon>
    </lineage>
</organism>
<dbReference type="Gene3D" id="1.10.1670.10">
    <property type="entry name" value="Helix-hairpin-Helix base-excision DNA repair enzymes (C-terminal)"/>
    <property type="match status" value="1"/>
</dbReference>
<comment type="caution">
    <text evidence="1">The sequence shown here is derived from an EMBL/GenBank/DDBJ whole genome shotgun (WGS) entry which is preliminary data.</text>
</comment>
<proteinExistence type="predicted"/>
<dbReference type="Proteomes" id="UP000244093">
    <property type="component" value="Unassembled WGS sequence"/>
</dbReference>
<accession>A0A2R7Y593</accession>
<evidence type="ECO:0000313" key="1">
    <source>
        <dbReference type="EMBL" id="PUA32549.1"/>
    </source>
</evidence>
<dbReference type="EMBL" id="NBVN01000004">
    <property type="protein sequence ID" value="PUA32549.1"/>
    <property type="molecule type" value="Genomic_DNA"/>
</dbReference>
<reference evidence="1 2" key="1">
    <citation type="journal article" date="2018" name="Syst. Appl. Microbiol.">
        <title>A new symbiotic nanoarchaeote (Candidatus Nanoclepta minutus) and its host (Zestosphaera tikiterensis gen. nov., sp. nov.) from a New Zealand hot spring.</title>
        <authorList>
            <person name="St John E."/>
            <person name="Liu Y."/>
            <person name="Podar M."/>
            <person name="Stott M.B."/>
            <person name="Meneghin J."/>
            <person name="Chen Z."/>
            <person name="Lagutin K."/>
            <person name="Mitchell K."/>
            <person name="Reysenbach A.L."/>
        </authorList>
    </citation>
    <scope>NUCLEOTIDE SEQUENCE [LARGE SCALE GENOMIC DNA]</scope>
    <source>
        <strain evidence="1">NZ3</strain>
    </source>
</reference>
<gene>
    <name evidence="1" type="ORF">B7O98_07840</name>
</gene>
<dbReference type="SUPFAM" id="SSF48150">
    <property type="entry name" value="DNA-glycosylase"/>
    <property type="match status" value="1"/>
</dbReference>
<dbReference type="AlphaFoldDB" id="A0A2R7Y593"/>
<protein>
    <recommendedName>
        <fullName evidence="3">N-glycosylase/DNA lyase</fullName>
    </recommendedName>
</protein>
<dbReference type="GO" id="GO:0016799">
    <property type="term" value="F:hydrolase activity, hydrolyzing N-glycosyl compounds"/>
    <property type="evidence" value="ECO:0007669"/>
    <property type="project" value="InterPro"/>
</dbReference>
<dbReference type="InterPro" id="IPR023170">
    <property type="entry name" value="HhH_base_excis_C"/>
</dbReference>
<sequence>MVRWFKDLTRVKAVGEAFRSLGVDGCLAFEELDKQLRVVKDLVDLCGVARTTYLITANSLVSYMLRFRGEEFWSLFREFTLKRCNSVNDFTEAVELVKEFTKAYNNLSLEFKLRRLDSLIKCRELFKPLEKGDLRSYVAQVARCLSSEPYSKTVVFSAKMSYYVFRVAGLKAYLEGVNIPVDRRVSLITLTSGMVNVGTQAYGVKELMNYVDVLMREPKLVVEVWNEVSKVSGIPPIVIDAPVWIVGGYLSFNMGREEIVKELINSGLGGRVDVNVLRRLIQELTYKT</sequence>
<dbReference type="GO" id="GO:0006281">
    <property type="term" value="P:DNA repair"/>
    <property type="evidence" value="ECO:0007669"/>
    <property type="project" value="InterPro"/>
</dbReference>